<dbReference type="InterPro" id="IPR003439">
    <property type="entry name" value="ABC_transporter-like_ATP-bd"/>
</dbReference>
<evidence type="ECO:0000256" key="9">
    <source>
        <dbReference type="SAM" id="Phobius"/>
    </source>
</evidence>
<dbReference type="PROSITE" id="PS00211">
    <property type="entry name" value="ABC_TRANSPORTER_1"/>
    <property type="match status" value="1"/>
</dbReference>
<dbReference type="InterPro" id="IPR039421">
    <property type="entry name" value="Type_1_exporter"/>
</dbReference>
<comment type="subcellular location">
    <subcellularLocation>
        <location evidence="1">Cell membrane</location>
        <topology evidence="1">Multi-pass membrane protein</topology>
    </subcellularLocation>
</comment>
<dbReference type="PROSITE" id="PS50929">
    <property type="entry name" value="ABC_TM1F"/>
    <property type="match status" value="1"/>
</dbReference>
<dbReference type="InterPro" id="IPR036640">
    <property type="entry name" value="ABC1_TM_sf"/>
</dbReference>
<feature type="domain" description="ABC transmembrane type-1" evidence="11">
    <location>
        <begin position="28"/>
        <end position="305"/>
    </location>
</feature>
<keyword evidence="8 9" id="KW-0472">Membrane</keyword>
<dbReference type="Gene3D" id="1.20.1560.10">
    <property type="entry name" value="ABC transporter type 1, transmembrane domain"/>
    <property type="match status" value="1"/>
</dbReference>
<dbReference type="SMART" id="SM00382">
    <property type="entry name" value="AAA"/>
    <property type="match status" value="1"/>
</dbReference>
<dbReference type="CDD" id="cd18542">
    <property type="entry name" value="ABC_6TM_YknU_like"/>
    <property type="match status" value="1"/>
</dbReference>
<comment type="caution">
    <text evidence="14">The sequence shown here is derived from an EMBL/GenBank/DDBJ whole genome shotgun (WGS) entry which is preliminary data.</text>
</comment>
<dbReference type="InterPro" id="IPR027417">
    <property type="entry name" value="P-loop_NTPase"/>
</dbReference>
<proteinExistence type="predicted"/>
<dbReference type="SUPFAM" id="SSF90123">
    <property type="entry name" value="ABC transporter transmembrane region"/>
    <property type="match status" value="1"/>
</dbReference>
<dbReference type="AlphaFoldDB" id="A0A7C1FSX4"/>
<feature type="transmembrane region" description="Helical" evidence="9">
    <location>
        <begin position="164"/>
        <end position="184"/>
    </location>
</feature>
<dbReference type="PANTHER" id="PTHR43394:SF1">
    <property type="entry name" value="ATP-BINDING CASSETTE SUB-FAMILY B MEMBER 10, MITOCHONDRIAL"/>
    <property type="match status" value="1"/>
</dbReference>
<sequence>MPGRLAVYRRLFAYLRPYAGQMILAYSAMLGATLLNLFVPQVIKEAIDQGLAQRNGQVLFFAAALILGIAVVRGGAGFLQRYWGEWLTHRVAYDLRNDYYIALQRLPFSFYDRSHTGDLMSRATGDISETERFAGIGLLELAGVLLLLLGVVVSMFVVDWALALLALLPVLSLVALGLRFGVVVRPMFQRIQEQLGLLSTVMQESMTGIGVVKAFAREPYEFEKFDTISDEWFRRRMGVIRTWGDYWPLFTFVLAVGVFLMLWFGGPLAMEGVISVGSLFAMISYLLMLNGPAQQLGNLVNLAATAGASAQRVFEIIDTPVEIKEAPNAIELNEIEGHVTFDHVSFAYEGSDRVLHDIHFEAPAGKTIALVGPTGSGKSTLVSLLPRFYDPTAGCVRIDGIDIRTVTLRSLRRHIGMVLQEPFLFSTTIRENIAYGVENAAEEAIIAAAKAANAHEFIMRFPDGYDTRVGERGVTLSGGQRQRIAIARALLYDPKILILDDSLSSVDTQTEHLIQQALATLMRNRTTFIIAQRLVTLKNADCIYVLDGGRIVECGTHEELVSREGLYRKIYELQLKAQESALDM</sequence>
<organism evidence="14">
    <name type="scientific">Caldilinea aerophila</name>
    <dbReference type="NCBI Taxonomy" id="133453"/>
    <lineage>
        <taxon>Bacteria</taxon>
        <taxon>Bacillati</taxon>
        <taxon>Chloroflexota</taxon>
        <taxon>Caldilineae</taxon>
        <taxon>Caldilineales</taxon>
        <taxon>Caldilineaceae</taxon>
        <taxon>Caldilinea</taxon>
    </lineage>
</organism>
<evidence type="ECO:0000313" key="13">
    <source>
        <dbReference type="EMBL" id="HDX32334.1"/>
    </source>
</evidence>
<keyword evidence="7 9" id="KW-1133">Transmembrane helix</keyword>
<keyword evidence="5" id="KW-0547">Nucleotide-binding</keyword>
<dbReference type="FunFam" id="3.40.50.300:FF:000221">
    <property type="entry name" value="Multidrug ABC transporter ATP-binding protein"/>
    <property type="match status" value="1"/>
</dbReference>
<evidence type="ECO:0000313" key="12">
    <source>
        <dbReference type="EMBL" id="HDX30976.1"/>
    </source>
</evidence>
<dbReference type="EMBL" id="DSMG01000063">
    <property type="protein sequence ID" value="HDX30976.1"/>
    <property type="molecule type" value="Genomic_DNA"/>
</dbReference>
<keyword evidence="3" id="KW-1003">Cell membrane</keyword>
<evidence type="ECO:0000313" key="14">
    <source>
        <dbReference type="EMBL" id="HDX32500.1"/>
    </source>
</evidence>
<evidence type="ECO:0000259" key="11">
    <source>
        <dbReference type="PROSITE" id="PS50929"/>
    </source>
</evidence>
<dbReference type="GO" id="GO:0015421">
    <property type="term" value="F:ABC-type oligopeptide transporter activity"/>
    <property type="evidence" value="ECO:0007669"/>
    <property type="project" value="TreeGrafter"/>
</dbReference>
<evidence type="ECO:0000256" key="5">
    <source>
        <dbReference type="ARBA" id="ARBA00022741"/>
    </source>
</evidence>
<dbReference type="GO" id="GO:0005886">
    <property type="term" value="C:plasma membrane"/>
    <property type="evidence" value="ECO:0007669"/>
    <property type="project" value="UniProtKB-SubCell"/>
</dbReference>
<keyword evidence="6 14" id="KW-0067">ATP-binding</keyword>
<dbReference type="SUPFAM" id="SSF52540">
    <property type="entry name" value="P-loop containing nucleoside triphosphate hydrolases"/>
    <property type="match status" value="1"/>
</dbReference>
<protein>
    <submittedName>
        <fullName evidence="14">ABC transporter ATP-binding protein</fullName>
    </submittedName>
</protein>
<reference evidence="14" key="1">
    <citation type="journal article" date="2020" name="mSystems">
        <title>Genome- and Community-Level Interaction Insights into Carbon Utilization and Element Cycling Functions of Hydrothermarchaeota in Hydrothermal Sediment.</title>
        <authorList>
            <person name="Zhou Z."/>
            <person name="Liu Y."/>
            <person name="Xu W."/>
            <person name="Pan J."/>
            <person name="Luo Z.H."/>
            <person name="Li M."/>
        </authorList>
    </citation>
    <scope>NUCLEOTIDE SEQUENCE [LARGE SCALE GENOMIC DNA]</scope>
    <source>
        <strain evidence="14">SpSt-289</strain>
    </source>
</reference>
<dbReference type="PANTHER" id="PTHR43394">
    <property type="entry name" value="ATP-DEPENDENT PERMEASE MDL1, MITOCHONDRIAL"/>
    <property type="match status" value="1"/>
</dbReference>
<dbReference type="GO" id="GO:0016887">
    <property type="term" value="F:ATP hydrolysis activity"/>
    <property type="evidence" value="ECO:0007669"/>
    <property type="project" value="InterPro"/>
</dbReference>
<evidence type="ECO:0000259" key="10">
    <source>
        <dbReference type="PROSITE" id="PS50893"/>
    </source>
</evidence>
<dbReference type="EMBL" id="DSMG01000123">
    <property type="protein sequence ID" value="HDX32334.1"/>
    <property type="molecule type" value="Genomic_DNA"/>
</dbReference>
<feature type="transmembrane region" description="Helical" evidence="9">
    <location>
        <begin position="138"/>
        <end position="158"/>
    </location>
</feature>
<evidence type="ECO:0000256" key="2">
    <source>
        <dbReference type="ARBA" id="ARBA00022448"/>
    </source>
</evidence>
<evidence type="ECO:0000256" key="8">
    <source>
        <dbReference type="ARBA" id="ARBA00023136"/>
    </source>
</evidence>
<dbReference type="Pfam" id="PF00005">
    <property type="entry name" value="ABC_tran"/>
    <property type="match status" value="1"/>
</dbReference>
<evidence type="ECO:0000256" key="1">
    <source>
        <dbReference type="ARBA" id="ARBA00004651"/>
    </source>
</evidence>
<keyword evidence="4 9" id="KW-0812">Transmembrane</keyword>
<accession>A0A7C1FSX4</accession>
<feature type="transmembrane region" description="Helical" evidence="9">
    <location>
        <begin position="21"/>
        <end position="39"/>
    </location>
</feature>
<evidence type="ECO:0000256" key="4">
    <source>
        <dbReference type="ARBA" id="ARBA00022692"/>
    </source>
</evidence>
<dbReference type="InterPro" id="IPR017871">
    <property type="entry name" value="ABC_transporter-like_CS"/>
</dbReference>
<evidence type="ECO:0000256" key="6">
    <source>
        <dbReference type="ARBA" id="ARBA00022840"/>
    </source>
</evidence>
<evidence type="ECO:0000256" key="3">
    <source>
        <dbReference type="ARBA" id="ARBA00022475"/>
    </source>
</evidence>
<keyword evidence="2" id="KW-0813">Transport</keyword>
<feature type="domain" description="ABC transporter" evidence="10">
    <location>
        <begin position="339"/>
        <end position="573"/>
    </location>
</feature>
<name>A0A7C1FSX4_9CHLR</name>
<dbReference type="GO" id="GO:0005524">
    <property type="term" value="F:ATP binding"/>
    <property type="evidence" value="ECO:0007669"/>
    <property type="project" value="UniProtKB-KW"/>
</dbReference>
<dbReference type="EMBL" id="DSMG01000138">
    <property type="protein sequence ID" value="HDX32500.1"/>
    <property type="molecule type" value="Genomic_DNA"/>
</dbReference>
<feature type="transmembrane region" description="Helical" evidence="9">
    <location>
        <begin position="59"/>
        <end position="79"/>
    </location>
</feature>
<evidence type="ECO:0000256" key="7">
    <source>
        <dbReference type="ARBA" id="ARBA00022989"/>
    </source>
</evidence>
<dbReference type="PROSITE" id="PS50893">
    <property type="entry name" value="ABC_TRANSPORTER_2"/>
    <property type="match status" value="1"/>
</dbReference>
<gene>
    <name evidence="12" type="ORF">ENQ20_05715</name>
    <name evidence="13" type="ORF">ENQ20_12740</name>
    <name evidence="14" type="ORF">ENQ20_13585</name>
</gene>
<dbReference type="Pfam" id="PF00664">
    <property type="entry name" value="ABC_membrane"/>
    <property type="match status" value="1"/>
</dbReference>
<dbReference type="InterPro" id="IPR011527">
    <property type="entry name" value="ABC1_TM_dom"/>
</dbReference>
<dbReference type="Gene3D" id="3.40.50.300">
    <property type="entry name" value="P-loop containing nucleotide triphosphate hydrolases"/>
    <property type="match status" value="1"/>
</dbReference>
<dbReference type="InterPro" id="IPR003593">
    <property type="entry name" value="AAA+_ATPase"/>
</dbReference>
<feature type="transmembrane region" description="Helical" evidence="9">
    <location>
        <begin position="246"/>
        <end position="266"/>
    </location>
</feature>